<name>A0ABW3ICV2_9FLAO</name>
<dbReference type="InterPro" id="IPR012318">
    <property type="entry name" value="HTH_CRP"/>
</dbReference>
<comment type="caution">
    <text evidence="6">The sequence shown here is derived from an EMBL/GenBank/DDBJ whole genome shotgun (WGS) entry which is preliminary data.</text>
</comment>
<dbReference type="InterPro" id="IPR036388">
    <property type="entry name" value="WH-like_DNA-bd_sf"/>
</dbReference>
<keyword evidence="3" id="KW-0804">Transcription</keyword>
<keyword evidence="1" id="KW-0805">Transcription regulation</keyword>
<dbReference type="PROSITE" id="PS51063">
    <property type="entry name" value="HTH_CRP_2"/>
    <property type="match status" value="1"/>
</dbReference>
<feature type="domain" description="Cyclic nucleotide-binding" evidence="4">
    <location>
        <begin position="20"/>
        <end position="95"/>
    </location>
</feature>
<evidence type="ECO:0000256" key="3">
    <source>
        <dbReference type="ARBA" id="ARBA00023163"/>
    </source>
</evidence>
<protein>
    <submittedName>
        <fullName evidence="6">Crp/Fnr family transcriptional regulator</fullName>
    </submittedName>
</protein>
<gene>
    <name evidence="6" type="ORF">ACFQ1G_01940</name>
</gene>
<dbReference type="InterPro" id="IPR000595">
    <property type="entry name" value="cNMP-bd_dom"/>
</dbReference>
<dbReference type="InterPro" id="IPR036390">
    <property type="entry name" value="WH_DNA-bd_sf"/>
</dbReference>
<dbReference type="SUPFAM" id="SSF46785">
    <property type="entry name" value="Winged helix' DNA-binding domain"/>
    <property type="match status" value="1"/>
</dbReference>
<proteinExistence type="predicted"/>
<dbReference type="InterPro" id="IPR014710">
    <property type="entry name" value="RmlC-like_jellyroll"/>
</dbReference>
<evidence type="ECO:0000313" key="6">
    <source>
        <dbReference type="EMBL" id="MFD0975540.1"/>
    </source>
</evidence>
<evidence type="ECO:0000313" key="7">
    <source>
        <dbReference type="Proteomes" id="UP001597100"/>
    </source>
</evidence>
<dbReference type="PANTHER" id="PTHR24567:SF74">
    <property type="entry name" value="HTH-TYPE TRANSCRIPTIONAL REGULATOR ARCR"/>
    <property type="match status" value="1"/>
</dbReference>
<dbReference type="Gene3D" id="2.60.120.10">
    <property type="entry name" value="Jelly Rolls"/>
    <property type="match status" value="1"/>
</dbReference>
<keyword evidence="2" id="KW-0238">DNA-binding</keyword>
<dbReference type="CDD" id="cd00038">
    <property type="entry name" value="CAP_ED"/>
    <property type="match status" value="1"/>
</dbReference>
<dbReference type="SUPFAM" id="SSF51206">
    <property type="entry name" value="cAMP-binding domain-like"/>
    <property type="match status" value="1"/>
</dbReference>
<dbReference type="InterPro" id="IPR018490">
    <property type="entry name" value="cNMP-bd_dom_sf"/>
</dbReference>
<dbReference type="InterPro" id="IPR050397">
    <property type="entry name" value="Env_Response_Regulators"/>
</dbReference>
<accession>A0ABW3ICV2</accession>
<dbReference type="EMBL" id="JBHTJP010000032">
    <property type="protein sequence ID" value="MFD0975540.1"/>
    <property type="molecule type" value="Genomic_DNA"/>
</dbReference>
<evidence type="ECO:0000259" key="5">
    <source>
        <dbReference type="PROSITE" id="PS51063"/>
    </source>
</evidence>
<reference evidence="7" key="1">
    <citation type="journal article" date="2019" name="Int. J. Syst. Evol. Microbiol.">
        <title>The Global Catalogue of Microorganisms (GCM) 10K type strain sequencing project: providing services to taxonomists for standard genome sequencing and annotation.</title>
        <authorList>
            <consortium name="The Broad Institute Genomics Platform"/>
            <consortium name="The Broad Institute Genome Sequencing Center for Infectious Disease"/>
            <person name="Wu L."/>
            <person name="Ma J."/>
        </authorList>
    </citation>
    <scope>NUCLEOTIDE SEQUENCE [LARGE SCALE GENOMIC DNA]</scope>
    <source>
        <strain evidence="7">CCUG 60898</strain>
    </source>
</reference>
<dbReference type="SMART" id="SM00419">
    <property type="entry name" value="HTH_CRP"/>
    <property type="match status" value="1"/>
</dbReference>
<evidence type="ECO:0000259" key="4">
    <source>
        <dbReference type="PROSITE" id="PS50042"/>
    </source>
</evidence>
<dbReference type="Pfam" id="PF13545">
    <property type="entry name" value="HTH_Crp_2"/>
    <property type="match status" value="1"/>
</dbReference>
<sequence>MKMNEKKRLKYIEALRENKLLKDLNEEKRTDILENLEEEIWPRNTCNLSITKPFSRFHFIISGRIKVYKVDPSTGREITLFILKGNDVFDIISLLEELDHEVFYETLDKATLLSTPMAVMRKWVQENPEINKNMLPYLGHQLKFMEEYASDVTMIDISTRLAKLILSNINSKSQRLELINDLSNEELANLIGSTRAVVNRHLQEFKNDGILYLGRQKVEIRNLELLLKKLNSPNVNP</sequence>
<evidence type="ECO:0000256" key="1">
    <source>
        <dbReference type="ARBA" id="ARBA00023015"/>
    </source>
</evidence>
<dbReference type="PROSITE" id="PS50042">
    <property type="entry name" value="CNMP_BINDING_3"/>
    <property type="match status" value="1"/>
</dbReference>
<dbReference type="Gene3D" id="1.10.10.10">
    <property type="entry name" value="Winged helix-like DNA-binding domain superfamily/Winged helix DNA-binding domain"/>
    <property type="match status" value="1"/>
</dbReference>
<dbReference type="PANTHER" id="PTHR24567">
    <property type="entry name" value="CRP FAMILY TRANSCRIPTIONAL REGULATORY PROTEIN"/>
    <property type="match status" value="1"/>
</dbReference>
<organism evidence="6 7">
    <name type="scientific">Salinimicrobium gaetbulicola</name>
    <dbReference type="NCBI Taxonomy" id="999702"/>
    <lineage>
        <taxon>Bacteria</taxon>
        <taxon>Pseudomonadati</taxon>
        <taxon>Bacteroidota</taxon>
        <taxon>Flavobacteriia</taxon>
        <taxon>Flavobacteriales</taxon>
        <taxon>Flavobacteriaceae</taxon>
        <taxon>Salinimicrobium</taxon>
    </lineage>
</organism>
<keyword evidence="7" id="KW-1185">Reference proteome</keyword>
<dbReference type="SMART" id="SM00100">
    <property type="entry name" value="cNMP"/>
    <property type="match status" value="1"/>
</dbReference>
<dbReference type="Proteomes" id="UP001597100">
    <property type="component" value="Unassembled WGS sequence"/>
</dbReference>
<feature type="domain" description="HTH crp-type" evidence="5">
    <location>
        <begin position="155"/>
        <end position="224"/>
    </location>
</feature>
<evidence type="ECO:0000256" key="2">
    <source>
        <dbReference type="ARBA" id="ARBA00023125"/>
    </source>
</evidence>